<reference evidence="2" key="1">
    <citation type="submission" date="2020-05" db="UniProtKB">
        <authorList>
            <consortium name="EnsemblMetazoa"/>
        </authorList>
    </citation>
    <scope>IDENTIFICATION</scope>
    <source>
        <strain evidence="2">USDA</strain>
    </source>
</reference>
<name>A0A1I8NW02_STOCA</name>
<dbReference type="SMART" id="SM00700">
    <property type="entry name" value="JHBP"/>
    <property type="match status" value="1"/>
</dbReference>
<dbReference type="AlphaFoldDB" id="A0A1I8NW02"/>
<dbReference type="Pfam" id="PF06585">
    <property type="entry name" value="JHBP"/>
    <property type="match status" value="1"/>
</dbReference>
<keyword evidence="1" id="KW-0732">Signal</keyword>
<organism evidence="2 3">
    <name type="scientific">Stomoxys calcitrans</name>
    <name type="common">Stable fly</name>
    <name type="synonym">Conops calcitrans</name>
    <dbReference type="NCBI Taxonomy" id="35570"/>
    <lineage>
        <taxon>Eukaryota</taxon>
        <taxon>Metazoa</taxon>
        <taxon>Ecdysozoa</taxon>
        <taxon>Arthropoda</taxon>
        <taxon>Hexapoda</taxon>
        <taxon>Insecta</taxon>
        <taxon>Pterygota</taxon>
        <taxon>Neoptera</taxon>
        <taxon>Endopterygota</taxon>
        <taxon>Diptera</taxon>
        <taxon>Brachycera</taxon>
        <taxon>Muscomorpha</taxon>
        <taxon>Muscoidea</taxon>
        <taxon>Muscidae</taxon>
        <taxon>Stomoxys</taxon>
    </lineage>
</organism>
<gene>
    <name evidence="2" type="primary">106082045</name>
</gene>
<keyword evidence="3" id="KW-1185">Reference proteome</keyword>
<evidence type="ECO:0000313" key="2">
    <source>
        <dbReference type="EnsemblMetazoa" id="SCAU002503-PA"/>
    </source>
</evidence>
<dbReference type="KEGG" id="scac:106082045"/>
<evidence type="ECO:0008006" key="4">
    <source>
        <dbReference type="Google" id="ProtNLM"/>
    </source>
</evidence>
<protein>
    <recommendedName>
        <fullName evidence="4">Circadian clock-controlled protein-like</fullName>
    </recommendedName>
</protein>
<evidence type="ECO:0000256" key="1">
    <source>
        <dbReference type="SAM" id="SignalP"/>
    </source>
</evidence>
<dbReference type="InterPro" id="IPR038606">
    <property type="entry name" value="To_sf"/>
</dbReference>
<dbReference type="VEuPathDB" id="VectorBase:SCAU002503"/>
<feature type="signal peptide" evidence="1">
    <location>
        <begin position="1"/>
        <end position="16"/>
    </location>
</feature>
<dbReference type="PANTHER" id="PTHR11008:SF18">
    <property type="entry name" value="BCDNA.GH05536-RELATED"/>
    <property type="match status" value="1"/>
</dbReference>
<dbReference type="PANTHER" id="PTHR11008">
    <property type="entry name" value="PROTEIN TAKEOUT-LIKE PROTEIN"/>
    <property type="match status" value="1"/>
</dbReference>
<accession>A0A1I8NW02</accession>
<dbReference type="InterPro" id="IPR010562">
    <property type="entry name" value="Haemolymph_juvenile_hormone-bd"/>
</dbReference>
<dbReference type="GO" id="GO:0005615">
    <property type="term" value="C:extracellular space"/>
    <property type="evidence" value="ECO:0007669"/>
    <property type="project" value="TreeGrafter"/>
</dbReference>
<dbReference type="Gene3D" id="3.15.10.30">
    <property type="entry name" value="Haemolymph juvenile hormone binding protein"/>
    <property type="match status" value="1"/>
</dbReference>
<dbReference type="OrthoDB" id="8196554at2759"/>
<evidence type="ECO:0000313" key="3">
    <source>
        <dbReference type="Proteomes" id="UP000095300"/>
    </source>
</evidence>
<sequence length="259" mass="28986">MLTKISILILIVGCNALSVYSAPSNDYKDVTALPEGASGCKNDDTLNECVRSALQEMAKRGKNGVPELNIPPIDPLVQELLTMQFENNFVQGKISVKNLRTIGLSKTVVEKVDFKKQGDKILFTGYNRIPKLKVDGQYKAEIFINNNKMSAKGAFNATMTDIEAKVESEGELYERDGRSYVRITKFNIDPEIGNMRVSATGLVPDPILNDALVELANQNWRQAYKSVIPETRSTWEPLVLKYINDLFDHLPFDLLVIDN</sequence>
<proteinExistence type="predicted"/>
<dbReference type="EnsemblMetazoa" id="SCAU002503-RA">
    <property type="protein sequence ID" value="SCAU002503-PA"/>
    <property type="gene ID" value="SCAU002503"/>
</dbReference>
<dbReference type="Proteomes" id="UP000095300">
    <property type="component" value="Unassembled WGS sequence"/>
</dbReference>
<feature type="chain" id="PRO_5009325706" description="Circadian clock-controlled protein-like" evidence="1">
    <location>
        <begin position="17"/>
        <end position="259"/>
    </location>
</feature>